<sequence>MAVAPNVVWAVDFQFDADEQG</sequence>
<feature type="non-terminal residue" evidence="1">
    <location>
        <position position="21"/>
    </location>
</feature>
<keyword evidence="2" id="KW-1185">Reference proteome</keyword>
<dbReference type="Proteomes" id="UP000263928">
    <property type="component" value="Unassembled WGS sequence"/>
</dbReference>
<dbReference type="EMBL" id="UNQJ01000037">
    <property type="protein sequence ID" value="SYZ34641.1"/>
    <property type="molecule type" value="Genomic_DNA"/>
</dbReference>
<dbReference type="AlphaFoldDB" id="A0A383SA70"/>
<evidence type="ECO:0000313" key="1">
    <source>
        <dbReference type="EMBL" id="SYZ34641.1"/>
    </source>
</evidence>
<evidence type="ECO:0000313" key="2">
    <source>
        <dbReference type="Proteomes" id="UP000263928"/>
    </source>
</evidence>
<organism evidence="1 2">
    <name type="scientific">Propionibacterium australiense</name>
    <dbReference type="NCBI Taxonomy" id="119981"/>
    <lineage>
        <taxon>Bacteria</taxon>
        <taxon>Bacillati</taxon>
        <taxon>Actinomycetota</taxon>
        <taxon>Actinomycetes</taxon>
        <taxon>Propionibacteriales</taxon>
        <taxon>Propionibacteriaceae</taxon>
        <taxon>Propionibacterium</taxon>
    </lineage>
</organism>
<protein>
    <submittedName>
        <fullName evidence="1">Uncharacterized protein</fullName>
    </submittedName>
</protein>
<accession>A0A383SA70</accession>
<proteinExistence type="predicted"/>
<reference evidence="2" key="1">
    <citation type="submission" date="2018-08" db="EMBL/GenBank/DDBJ databases">
        <authorList>
            <person name="Hornung B."/>
        </authorList>
    </citation>
    <scope>NUCLEOTIDE SEQUENCE [LARGE SCALE GENOMIC DNA]</scope>
</reference>
<name>A0A383SA70_9ACTN</name>
<gene>
    <name evidence="1" type="ORF">PROPAUS_2680</name>
</gene>